<dbReference type="AlphaFoldDB" id="Q1ITV6"/>
<comment type="similarity">
    <text evidence="1">Belongs to the GSP E family.</text>
</comment>
<dbReference type="InterPro" id="IPR050921">
    <property type="entry name" value="T4SS_GSP_E_ATPase"/>
</dbReference>
<proteinExistence type="inferred from homology"/>
<dbReference type="InterPro" id="IPR027417">
    <property type="entry name" value="P-loop_NTPase"/>
</dbReference>
<dbReference type="PANTHER" id="PTHR30486">
    <property type="entry name" value="TWITCHING MOTILITY PROTEIN PILT"/>
    <property type="match status" value="1"/>
</dbReference>
<dbReference type="Gene3D" id="3.40.50.300">
    <property type="entry name" value="P-loop containing nucleotide triphosphate hydrolases"/>
    <property type="match status" value="1"/>
</dbReference>
<reference evidence="3" key="1">
    <citation type="submission" date="2006-04" db="EMBL/GenBank/DDBJ databases">
        <title>Complete sequence of Candidatus Koribacter versatilis Ellin345.</title>
        <authorList>
            <consortium name="US DOE Joint Genome Institute"/>
            <person name="Copeland A."/>
            <person name="Lucas S."/>
            <person name="Lapidus A."/>
            <person name="Barry K."/>
            <person name="Detter J.C."/>
            <person name="Glavina del Rio T."/>
            <person name="Hammon N."/>
            <person name="Israni S."/>
            <person name="Dalin E."/>
            <person name="Tice H."/>
            <person name="Pitluck S."/>
            <person name="Brettin T."/>
            <person name="Bruce D."/>
            <person name="Han C."/>
            <person name="Tapia R."/>
            <person name="Kiss H."/>
            <person name="Gilna P."/>
            <person name="Schmutz J."/>
            <person name="Larimer F."/>
            <person name="Land M."/>
            <person name="Hauser L."/>
            <person name="Kyrpides N."/>
            <person name="Lykidis A."/>
            <person name="Kuske C."/>
            <person name="Janssen P.H."/>
            <person name="Richardson P."/>
        </authorList>
    </citation>
    <scope>NUCLEOTIDE SEQUENCE</scope>
    <source>
        <strain evidence="3">Ellin345</strain>
    </source>
</reference>
<dbReference type="Gene3D" id="3.30.450.90">
    <property type="match status" value="1"/>
</dbReference>
<dbReference type="InterPro" id="IPR001482">
    <property type="entry name" value="T2SS/T4SS_dom"/>
</dbReference>
<dbReference type="Proteomes" id="UP000002432">
    <property type="component" value="Chromosome"/>
</dbReference>
<dbReference type="Pfam" id="PF00437">
    <property type="entry name" value="T2SSE"/>
    <property type="match status" value="1"/>
</dbReference>
<protein>
    <submittedName>
        <fullName evidence="3">Twitching motility protein</fullName>
    </submittedName>
</protein>
<keyword evidence="4" id="KW-1185">Reference proteome</keyword>
<gene>
    <name evidence="3" type="ordered locus">Acid345_0689</name>
</gene>
<dbReference type="RefSeq" id="WP_011521496.1">
    <property type="nucleotide sequence ID" value="NC_008009.1"/>
</dbReference>
<dbReference type="EMBL" id="CP000360">
    <property type="protein sequence ID" value="ABF39694.1"/>
    <property type="molecule type" value="Genomic_DNA"/>
</dbReference>
<accession>Q1ITV6</accession>
<dbReference type="HOGENOM" id="CLU_013446_4_0_0"/>
<dbReference type="PANTHER" id="PTHR30486:SF16">
    <property type="entry name" value="TWITCHING MOTILITY PROTEIN PILT"/>
    <property type="match status" value="1"/>
</dbReference>
<evidence type="ECO:0000313" key="3">
    <source>
        <dbReference type="EMBL" id="ABF39694.1"/>
    </source>
</evidence>
<sequence length="391" mass="43100">MSASEPALSSAPSPSPTPVFTTDEMLRTMLKVSEKVSDLIFSPGRAPQVELNSALVAVPGLPTLMPVDTRRIAGDLMGNNEQATTSLREKGSADLSYSLARESRFRVNIFSQRGSYAIVMRVIPHSVPTFEQLNLPPQLADITKLINGIVLVTGPTGSGKSSTLAAIINKVNLEKAWHIVTIEDPIEFLHPHKQCTIHQRELHSDTPSFALALRAALRQAPKVILVGEMRDRETMEIALEAAETGHLVMSTLHTTDASKTVERIIGTFPISDQHIIRIRLAKSFRYIISQRLMPKKDKTGRVAAIEILKSTIRTREYVEKGENEGKTLLDAMRDGDLDGMQCFDDVIERMIREGVVDIDTGLGYSTNPGNLRLQLADLIDAQRAAESEFEP</sequence>
<dbReference type="SUPFAM" id="SSF52540">
    <property type="entry name" value="P-loop containing nucleoside triphosphate hydrolases"/>
    <property type="match status" value="1"/>
</dbReference>
<dbReference type="STRING" id="204669.Acid345_0689"/>
<dbReference type="GO" id="GO:0016887">
    <property type="term" value="F:ATP hydrolysis activity"/>
    <property type="evidence" value="ECO:0007669"/>
    <property type="project" value="InterPro"/>
</dbReference>
<dbReference type="NCBIfam" id="TIGR01420">
    <property type="entry name" value="pilT_fam"/>
    <property type="match status" value="1"/>
</dbReference>
<organism evidence="3 4">
    <name type="scientific">Koribacter versatilis (strain Ellin345)</name>
    <dbReference type="NCBI Taxonomy" id="204669"/>
    <lineage>
        <taxon>Bacteria</taxon>
        <taxon>Pseudomonadati</taxon>
        <taxon>Acidobacteriota</taxon>
        <taxon>Terriglobia</taxon>
        <taxon>Terriglobales</taxon>
        <taxon>Candidatus Korobacteraceae</taxon>
        <taxon>Candidatus Korobacter</taxon>
    </lineage>
</organism>
<evidence type="ECO:0000256" key="1">
    <source>
        <dbReference type="ARBA" id="ARBA00006611"/>
    </source>
</evidence>
<dbReference type="GO" id="GO:0005524">
    <property type="term" value="F:ATP binding"/>
    <property type="evidence" value="ECO:0007669"/>
    <property type="project" value="InterPro"/>
</dbReference>
<evidence type="ECO:0000259" key="2">
    <source>
        <dbReference type="Pfam" id="PF00437"/>
    </source>
</evidence>
<name>Q1ITV6_KORVE</name>
<reference evidence="3" key="2">
    <citation type="journal article" date="2009" name="Appl. Environ. Microbiol.">
        <title>Three genomes from the phylum Acidobacteria provide insight into the lifestyles of these microorganisms in soils.</title>
        <authorList>
            <person name="Ward N.L."/>
            <person name="Challacombe J.F."/>
            <person name="Janssen P.H."/>
            <person name="Henrissat B."/>
            <person name="Coutinho P.M."/>
            <person name="Wu M."/>
            <person name="Xie G."/>
            <person name="Haft D.H."/>
            <person name="Sait M."/>
            <person name="Badger J."/>
            <person name="Barabote R.D."/>
            <person name="Bradley B."/>
            <person name="Brettin T.S."/>
            <person name="Brinkac L.M."/>
            <person name="Bruce D."/>
            <person name="Creasy T."/>
            <person name="Daugherty S.C."/>
            <person name="Davidsen T.M."/>
            <person name="DeBoy R.T."/>
            <person name="Detter J.C."/>
            <person name="Dodson R.J."/>
            <person name="Durkin A.S."/>
            <person name="Ganapathy A."/>
            <person name="Gwinn-Giglio M."/>
            <person name="Han C.S."/>
            <person name="Khouri H."/>
            <person name="Kiss H."/>
            <person name="Kothari S.P."/>
            <person name="Madupu R."/>
            <person name="Nelson K.E."/>
            <person name="Nelson W.C."/>
            <person name="Paulsen I."/>
            <person name="Penn K."/>
            <person name="Ren Q."/>
            <person name="Rosovitz M.J."/>
            <person name="Selengut J.D."/>
            <person name="Shrivastava S."/>
            <person name="Sullivan S.A."/>
            <person name="Tapia R."/>
            <person name="Thompson L.S."/>
            <person name="Watkins K.L."/>
            <person name="Yang Q."/>
            <person name="Yu C."/>
            <person name="Zafar N."/>
            <person name="Zhou L."/>
            <person name="Kuske C.R."/>
        </authorList>
    </citation>
    <scope>NUCLEOTIDE SEQUENCE [LARGE SCALE GENOMIC DNA]</scope>
    <source>
        <strain evidence="3">Ellin345</strain>
    </source>
</reference>
<dbReference type="eggNOG" id="COG2805">
    <property type="taxonomic scope" value="Bacteria"/>
</dbReference>
<dbReference type="OrthoDB" id="9808272at2"/>
<feature type="domain" description="Bacterial type II secretion system protein E" evidence="2">
    <location>
        <begin position="100"/>
        <end position="306"/>
    </location>
</feature>
<dbReference type="CDD" id="cd01131">
    <property type="entry name" value="PilT"/>
    <property type="match status" value="1"/>
</dbReference>
<evidence type="ECO:0000313" key="4">
    <source>
        <dbReference type="Proteomes" id="UP000002432"/>
    </source>
</evidence>
<dbReference type="EnsemblBacteria" id="ABF39694">
    <property type="protein sequence ID" value="ABF39694"/>
    <property type="gene ID" value="Acid345_0689"/>
</dbReference>
<dbReference type="InterPro" id="IPR006321">
    <property type="entry name" value="PilT/PilU"/>
</dbReference>
<dbReference type="KEGG" id="aba:Acid345_0689"/>